<evidence type="ECO:0000256" key="7">
    <source>
        <dbReference type="SAM" id="MobiDB-lite"/>
    </source>
</evidence>
<organism evidence="10 11">
    <name type="scientific">Streptomyces rimosus subsp. rimosus</name>
    <dbReference type="NCBI Taxonomy" id="132474"/>
    <lineage>
        <taxon>Bacteria</taxon>
        <taxon>Bacillati</taxon>
        <taxon>Actinomycetota</taxon>
        <taxon>Actinomycetes</taxon>
        <taxon>Kitasatosporales</taxon>
        <taxon>Streptomycetaceae</taxon>
        <taxon>Streptomyces</taxon>
    </lineage>
</organism>
<keyword evidence="8" id="KW-0732">Signal</keyword>
<evidence type="ECO:0000256" key="3">
    <source>
        <dbReference type="ARBA" id="ARBA00012784"/>
    </source>
</evidence>
<comment type="similarity">
    <text evidence="2">Belongs to the metallo-dependent hydrolases superfamily. Adenosine and AMP deaminases family.</text>
</comment>
<name>A0ABY3ZAV9_STRRM</name>
<dbReference type="GeneID" id="66853394"/>
<comment type="cofactor">
    <cofactor evidence="1">
        <name>Zn(2+)</name>
        <dbReference type="ChEBI" id="CHEBI:29105"/>
    </cofactor>
</comment>
<dbReference type="Gene3D" id="3.20.20.140">
    <property type="entry name" value="Metal-dependent hydrolases"/>
    <property type="match status" value="1"/>
</dbReference>
<dbReference type="InterPro" id="IPR006330">
    <property type="entry name" value="Ado/ade_deaminase"/>
</dbReference>
<evidence type="ECO:0000256" key="4">
    <source>
        <dbReference type="ARBA" id="ARBA00022723"/>
    </source>
</evidence>
<keyword evidence="5 10" id="KW-0378">Hydrolase</keyword>
<proteinExistence type="inferred from homology"/>
<dbReference type="SUPFAM" id="SSF51556">
    <property type="entry name" value="Metallo-dependent hydrolases"/>
    <property type="match status" value="1"/>
</dbReference>
<dbReference type="InterPro" id="IPR032466">
    <property type="entry name" value="Metal_Hydrolase"/>
</dbReference>
<protein>
    <recommendedName>
        <fullName evidence="3">adenosine deaminase</fullName>
        <ecNumber evidence="3">3.5.4.4</ecNumber>
    </recommendedName>
</protein>
<dbReference type="PANTHER" id="PTHR11409">
    <property type="entry name" value="ADENOSINE DEAMINASE"/>
    <property type="match status" value="1"/>
</dbReference>
<feature type="region of interest" description="Disordered" evidence="7">
    <location>
        <begin position="36"/>
        <end position="62"/>
    </location>
</feature>
<accession>A0ABY3ZAV9</accession>
<evidence type="ECO:0000313" key="10">
    <source>
        <dbReference type="EMBL" id="UNZ07461.1"/>
    </source>
</evidence>
<sequence>MITNTRPRRRHRRSAPLAAGTGLLAVLSLLPSPALAAPPGPGTATADTSAPERTAAASTGTERRVDAYLTAIRNRPAALRSFFRDLPKGGDLHNHLSGAASTELLIKLAGDDGLCIETKTMTARTGPCGPGTRPAAQARTDRAFHRQILRAWSMQDFSSASGESGHDHFFATFGKFGEVTWRHNGTLLADVANTAARQNQFYLETMLTPASSGAKKLADQVGYQAELSRMHHALVAGGKLDKLVREAGREADKGNAEFRKAAGCGTHKPGPGCRMTIRYISQVSRGSTPARVFTQMALAMRLAERDHRYVAVNLVQPEDEANALRNYRLHMRMLDYLHRVYPRAHITLHAGELVPGLVKPEDLRFHINEAVRTGHAERIGHGVDVAHEDNAAGLLRTMAKRDIAVEVPFTSNRQILGVTGADHPFPLYRRFGVPVVLATDDPGVSRSDISTDYRYAATTYGLRYRELKDLARASLEHSFLPGRGLWADGGNGARHYELSNACRTERPGVRPPHTACKRFLAKDLKAALEWKQEEAFARFEHRILKARH</sequence>
<feature type="compositionally biased region" description="Low complexity" evidence="7">
    <location>
        <begin position="42"/>
        <end position="51"/>
    </location>
</feature>
<dbReference type="Proteomes" id="UP000829494">
    <property type="component" value="Chromosome"/>
</dbReference>
<evidence type="ECO:0000256" key="5">
    <source>
        <dbReference type="ARBA" id="ARBA00022801"/>
    </source>
</evidence>
<dbReference type="InterPro" id="IPR001365">
    <property type="entry name" value="A_deaminase_dom"/>
</dbReference>
<evidence type="ECO:0000256" key="2">
    <source>
        <dbReference type="ARBA" id="ARBA00006676"/>
    </source>
</evidence>
<evidence type="ECO:0000313" key="11">
    <source>
        <dbReference type="Proteomes" id="UP000829494"/>
    </source>
</evidence>
<evidence type="ECO:0000256" key="6">
    <source>
        <dbReference type="ARBA" id="ARBA00022833"/>
    </source>
</evidence>
<gene>
    <name evidence="10" type="ORF">SRIMR7_35435</name>
</gene>
<evidence type="ECO:0000256" key="8">
    <source>
        <dbReference type="SAM" id="SignalP"/>
    </source>
</evidence>
<keyword evidence="6" id="KW-0862">Zinc</keyword>
<keyword evidence="11" id="KW-1185">Reference proteome</keyword>
<dbReference type="Pfam" id="PF00962">
    <property type="entry name" value="A_deaminase"/>
    <property type="match status" value="1"/>
</dbReference>
<feature type="domain" description="Adenosine deaminase" evidence="9">
    <location>
        <begin position="191"/>
        <end position="481"/>
    </location>
</feature>
<evidence type="ECO:0000259" key="9">
    <source>
        <dbReference type="Pfam" id="PF00962"/>
    </source>
</evidence>
<feature type="signal peptide" evidence="8">
    <location>
        <begin position="1"/>
        <end position="36"/>
    </location>
</feature>
<feature type="chain" id="PRO_5045306464" description="adenosine deaminase" evidence="8">
    <location>
        <begin position="37"/>
        <end position="548"/>
    </location>
</feature>
<dbReference type="PANTHER" id="PTHR11409:SF43">
    <property type="entry name" value="ADENOSINE DEAMINASE"/>
    <property type="match status" value="1"/>
</dbReference>
<dbReference type="EMBL" id="CP094298">
    <property type="protein sequence ID" value="UNZ07461.1"/>
    <property type="molecule type" value="Genomic_DNA"/>
</dbReference>
<reference evidence="10 11" key="1">
    <citation type="submission" date="2022-03" db="EMBL/GenBank/DDBJ databases">
        <title>Complete genome of Streptomyces rimosus ssp. rimosus R7 (=ATCC 10970).</title>
        <authorList>
            <person name="Beganovic S."/>
            <person name="Ruckert C."/>
            <person name="Busche T."/>
            <person name="Kalinowski J."/>
            <person name="Wittmann C."/>
        </authorList>
    </citation>
    <scope>NUCLEOTIDE SEQUENCE [LARGE SCALE GENOMIC DNA]</scope>
    <source>
        <strain evidence="10 11">R7</strain>
    </source>
</reference>
<keyword evidence="4" id="KW-0479">Metal-binding</keyword>
<dbReference type="RefSeq" id="WP_003982022.1">
    <property type="nucleotide sequence ID" value="NZ_CP043497.1"/>
</dbReference>
<evidence type="ECO:0000256" key="1">
    <source>
        <dbReference type="ARBA" id="ARBA00001947"/>
    </source>
</evidence>
<dbReference type="EC" id="3.5.4.4" evidence="3"/>
<dbReference type="GO" id="GO:0016787">
    <property type="term" value="F:hydrolase activity"/>
    <property type="evidence" value="ECO:0007669"/>
    <property type="project" value="UniProtKB-KW"/>
</dbReference>